<dbReference type="GO" id="GO:0008836">
    <property type="term" value="F:diaminopimelate decarboxylase activity"/>
    <property type="evidence" value="ECO:0007669"/>
    <property type="project" value="TreeGrafter"/>
</dbReference>
<dbReference type="InterPro" id="IPR029066">
    <property type="entry name" value="PLP-binding_barrel"/>
</dbReference>
<dbReference type="GO" id="GO:0009089">
    <property type="term" value="P:lysine biosynthetic process via diaminopimelate"/>
    <property type="evidence" value="ECO:0007669"/>
    <property type="project" value="TreeGrafter"/>
</dbReference>
<reference evidence="4" key="1">
    <citation type="submission" date="2022-10" db="EMBL/GenBank/DDBJ databases">
        <title>The complete genomes of actinobacterial strains from the NBC collection.</title>
        <authorList>
            <person name="Joergensen T.S."/>
            <person name="Alvarez Arevalo M."/>
            <person name="Sterndorff E.B."/>
            <person name="Faurdal D."/>
            <person name="Vuksanovic O."/>
            <person name="Mourched A.-S."/>
            <person name="Charusanti P."/>
            <person name="Shaw S."/>
            <person name="Blin K."/>
            <person name="Weber T."/>
        </authorList>
    </citation>
    <scope>NUCLEOTIDE SEQUENCE</scope>
    <source>
        <strain evidence="4">NBC_01401</strain>
    </source>
</reference>
<dbReference type="Gene3D" id="3.20.20.10">
    <property type="entry name" value="Alanine racemase"/>
    <property type="match status" value="1"/>
</dbReference>
<dbReference type="PANTHER" id="PTHR43727">
    <property type="entry name" value="DIAMINOPIMELATE DECARBOXYLASE"/>
    <property type="match status" value="1"/>
</dbReference>
<dbReference type="SUPFAM" id="SSF50621">
    <property type="entry name" value="Alanine racemase C-terminal domain-like"/>
    <property type="match status" value="1"/>
</dbReference>
<name>A0AAU3H3C9_9ACTN</name>
<dbReference type="AlphaFoldDB" id="A0AAU3H3C9"/>
<dbReference type="Pfam" id="PF02784">
    <property type="entry name" value="Orn_Arg_deC_N"/>
    <property type="match status" value="1"/>
</dbReference>
<dbReference type="PANTHER" id="PTHR43727:SF2">
    <property type="entry name" value="GROUP IV DECARBOXYLASE"/>
    <property type="match status" value="1"/>
</dbReference>
<evidence type="ECO:0000313" key="4">
    <source>
        <dbReference type="EMBL" id="WTZ00016.1"/>
    </source>
</evidence>
<keyword evidence="2" id="KW-0663">Pyridoxal phosphate</keyword>
<proteinExistence type="predicted"/>
<accession>A0AAU3H3C9</accession>
<evidence type="ECO:0000259" key="3">
    <source>
        <dbReference type="Pfam" id="PF02784"/>
    </source>
</evidence>
<dbReference type="SUPFAM" id="SSF51419">
    <property type="entry name" value="PLP-binding barrel"/>
    <property type="match status" value="1"/>
</dbReference>
<organism evidence="4">
    <name type="scientific">Streptomyces sp. NBC_01401</name>
    <dbReference type="NCBI Taxonomy" id="2903854"/>
    <lineage>
        <taxon>Bacteria</taxon>
        <taxon>Bacillati</taxon>
        <taxon>Actinomycetota</taxon>
        <taxon>Actinomycetes</taxon>
        <taxon>Kitasatosporales</taxon>
        <taxon>Streptomycetaceae</taxon>
        <taxon>Streptomyces</taxon>
    </lineage>
</organism>
<comment type="cofactor">
    <cofactor evidence="1">
        <name>pyridoxal 5'-phosphate</name>
        <dbReference type="ChEBI" id="CHEBI:597326"/>
    </cofactor>
</comment>
<dbReference type="InterPro" id="IPR022644">
    <property type="entry name" value="De-COase2_N"/>
</dbReference>
<evidence type="ECO:0000256" key="2">
    <source>
        <dbReference type="ARBA" id="ARBA00022898"/>
    </source>
</evidence>
<evidence type="ECO:0000256" key="1">
    <source>
        <dbReference type="ARBA" id="ARBA00001933"/>
    </source>
</evidence>
<protein>
    <submittedName>
        <fullName evidence="4">Y4yA family PLP-dependent enzyme</fullName>
    </submittedName>
</protein>
<gene>
    <name evidence="4" type="ORF">OG626_01605</name>
</gene>
<dbReference type="EMBL" id="CP109535">
    <property type="protein sequence ID" value="WTZ00016.1"/>
    <property type="molecule type" value="Genomic_DNA"/>
</dbReference>
<sequence>MLAAPLFLDPKLEPPLTSLLTSDRFLHGLVDGLGSPLNVVVPERIAENVSRFRSVYRHHHLEGEISFAHKANRSSALVRRLATTEATMDVASLDELRHALSCGFTPDRIGATGPKEPEFLWLAARTGVTVNVEGQAELESLAALVRRHGLRRARVLLRLSDFSGTAVTFLSHRSRFGSPASELDGLLDTCERLHDTVEVVGVSYHLDTTSLDEKALALEGCVRAMDACRARGMRPRVIDIGGGFGTSYLADGAQWERYTSQLTLAAMGRREALAWRNHSYGLSSEGGTLRGSLELYPSHRAVAGAGYLDELLRGPAPTLGLPLATLLLENLYDLCVEPGRALLDQCGLTLARVLETRRETDGTHTIRLAMNADDCALEEHGILMDPIVLHRDRAWEATAASADSAFGVHLHGNLCLESDLITRRLVFLPRLPAPGDLLAFVNTAGYCMDFNAHHAQQRPLARKVAAYRDAEGWQWRLDDQYWPIHSAGDVHEV</sequence>
<feature type="domain" description="Orn/DAP/Arg decarboxylase 2 N-terminal" evidence="3">
    <location>
        <begin position="45"/>
        <end position="262"/>
    </location>
</feature>
<dbReference type="Gene3D" id="2.40.37.10">
    <property type="entry name" value="Lyase, Ornithine Decarboxylase, Chain A, domain 1"/>
    <property type="match status" value="1"/>
</dbReference>
<dbReference type="InterPro" id="IPR009006">
    <property type="entry name" value="Ala_racemase/Decarboxylase_C"/>
</dbReference>